<dbReference type="STRING" id="329726.AM1_0802"/>
<gene>
    <name evidence="2" type="ordered locus">AM1_0802</name>
</gene>
<dbReference type="PANTHER" id="PTHR43032:SF3">
    <property type="entry name" value="PROTEIN-METHIONINE-SULFOXIDE REDUCTASE CATALYTIC SUBUNIT MSRP"/>
    <property type="match status" value="1"/>
</dbReference>
<dbReference type="KEGG" id="amr:AM1_0802"/>
<sequence length="335" mass="38130">MVLIRIPKPWQIESQPITSETAYWHRRRFLKNMIGFGIGATVFPSISCSRSDSEIEPDLQATLPQGQLPNVKRSPIYSGQGLTVTPEAKTSRYNNFYEFGGTKDIWQAAQALPTDPWKLEVTGLVNRPQTYDLDDLTQKFPLEERIYRFRCVEAWAMVVPWLGFPMRSLLQDVEPKSNAKFVRFTSYYDPQVTPGPGGFTDSSGLPWPYTESLRIDEMAHDLAFFAVGIYGHLLPKQHGAPIRMVTPWKYGFKGAKSIVKIEFMNFQPPTFWNTLAPDEYGFEANVNPNIPHPRWSQAEERLIGTGVHPAVWERQPTLIYNGYPEVAPLYGGVLN</sequence>
<dbReference type="RefSeq" id="WP_012161429.1">
    <property type="nucleotide sequence ID" value="NC_009925.1"/>
</dbReference>
<reference evidence="2 3" key="1">
    <citation type="journal article" date="2008" name="Proc. Natl. Acad. Sci. U.S.A.">
        <title>Niche adaptation and genome expansion in the chlorophyll d-producing cyanobacterium Acaryochloris marina.</title>
        <authorList>
            <person name="Swingley W.D."/>
            <person name="Chen M."/>
            <person name="Cheung P.C."/>
            <person name="Conrad A.L."/>
            <person name="Dejesa L.C."/>
            <person name="Hao J."/>
            <person name="Honchak B.M."/>
            <person name="Karbach L.E."/>
            <person name="Kurdoglu A."/>
            <person name="Lahiri S."/>
            <person name="Mastrian S.D."/>
            <person name="Miyashita H."/>
            <person name="Page L."/>
            <person name="Ramakrishna P."/>
            <person name="Satoh S."/>
            <person name="Sattley W.M."/>
            <person name="Shimada Y."/>
            <person name="Taylor H.L."/>
            <person name="Tomo T."/>
            <person name="Tsuchiya T."/>
            <person name="Wang Z.T."/>
            <person name="Raymond J."/>
            <person name="Mimuro M."/>
            <person name="Blankenship R.E."/>
            <person name="Touchman J.W."/>
        </authorList>
    </citation>
    <scope>NUCLEOTIDE SEQUENCE [LARGE SCALE GENOMIC DNA]</scope>
    <source>
        <strain evidence="3">MBIC 11017</strain>
    </source>
</reference>
<dbReference type="EMBL" id="CP000828">
    <property type="protein sequence ID" value="ABW25847.1"/>
    <property type="molecule type" value="Genomic_DNA"/>
</dbReference>
<evidence type="ECO:0000259" key="1">
    <source>
        <dbReference type="Pfam" id="PF00174"/>
    </source>
</evidence>
<accession>B0CFG0</accession>
<dbReference type="OrthoDB" id="9778777at2"/>
<dbReference type="InterPro" id="IPR000572">
    <property type="entry name" value="OxRdtase_Mopterin-bd_dom"/>
</dbReference>
<feature type="domain" description="Oxidoreductase molybdopterin-binding" evidence="1">
    <location>
        <begin position="114"/>
        <end position="272"/>
    </location>
</feature>
<dbReference type="Proteomes" id="UP000000268">
    <property type="component" value="Chromosome"/>
</dbReference>
<dbReference type="HOGENOM" id="CLU_045520_0_0_3"/>
<protein>
    <submittedName>
        <fullName evidence="2">Oxidoreductase molybdopterin binding domain, putative</fullName>
    </submittedName>
</protein>
<evidence type="ECO:0000313" key="3">
    <source>
        <dbReference type="Proteomes" id="UP000000268"/>
    </source>
</evidence>
<proteinExistence type="predicted"/>
<dbReference type="SUPFAM" id="SSF56524">
    <property type="entry name" value="Oxidoreductase molybdopterin-binding domain"/>
    <property type="match status" value="1"/>
</dbReference>
<keyword evidence="3" id="KW-1185">Reference proteome</keyword>
<dbReference type="Gene3D" id="3.90.420.10">
    <property type="entry name" value="Oxidoreductase, molybdopterin-binding domain"/>
    <property type="match status" value="1"/>
</dbReference>
<evidence type="ECO:0000313" key="2">
    <source>
        <dbReference type="EMBL" id="ABW25847.1"/>
    </source>
</evidence>
<name>B0CFG0_ACAM1</name>
<dbReference type="Pfam" id="PF00174">
    <property type="entry name" value="Oxidored_molyb"/>
    <property type="match status" value="1"/>
</dbReference>
<dbReference type="NCBIfam" id="NF003767">
    <property type="entry name" value="PRK05363.1"/>
    <property type="match status" value="1"/>
</dbReference>
<dbReference type="AlphaFoldDB" id="B0CFG0"/>
<organism evidence="2 3">
    <name type="scientific">Acaryochloris marina (strain MBIC 11017)</name>
    <dbReference type="NCBI Taxonomy" id="329726"/>
    <lineage>
        <taxon>Bacteria</taxon>
        <taxon>Bacillati</taxon>
        <taxon>Cyanobacteriota</taxon>
        <taxon>Cyanophyceae</taxon>
        <taxon>Acaryochloridales</taxon>
        <taxon>Acaryochloridaceae</taxon>
        <taxon>Acaryochloris</taxon>
    </lineage>
</organism>
<dbReference type="InterPro" id="IPR036374">
    <property type="entry name" value="OxRdtase_Mopterin-bd_sf"/>
</dbReference>
<dbReference type="eggNOG" id="COG2041">
    <property type="taxonomic scope" value="Bacteria"/>
</dbReference>
<dbReference type="PANTHER" id="PTHR43032">
    <property type="entry name" value="PROTEIN-METHIONINE-SULFOXIDE REDUCTASE"/>
    <property type="match status" value="1"/>
</dbReference>